<dbReference type="GeneID" id="116283645"/>
<evidence type="ECO:0000313" key="2">
    <source>
        <dbReference type="Proteomes" id="UP001652581"/>
    </source>
</evidence>
<protein>
    <submittedName>
        <fullName evidence="3">Uncharacterized protein</fullName>
    </submittedName>
</protein>
<gene>
    <name evidence="3" type="primary">LOC116283645</name>
</gene>
<accession>A0ABM5BFL2</accession>
<feature type="region of interest" description="Disordered" evidence="1">
    <location>
        <begin position="22"/>
        <end position="48"/>
    </location>
</feature>
<name>A0ABM5BFL2_VICPA</name>
<feature type="region of interest" description="Disordered" evidence="1">
    <location>
        <begin position="98"/>
        <end position="119"/>
    </location>
</feature>
<dbReference type="RefSeq" id="XP_072795199.1">
    <property type="nucleotide sequence ID" value="XM_072939098.1"/>
</dbReference>
<organism evidence="2 3">
    <name type="scientific">Vicugna pacos</name>
    <name type="common">Alpaca</name>
    <name type="synonym">Lama pacos</name>
    <dbReference type="NCBI Taxonomy" id="30538"/>
    <lineage>
        <taxon>Eukaryota</taxon>
        <taxon>Metazoa</taxon>
        <taxon>Chordata</taxon>
        <taxon>Craniata</taxon>
        <taxon>Vertebrata</taxon>
        <taxon>Euteleostomi</taxon>
        <taxon>Mammalia</taxon>
        <taxon>Eutheria</taxon>
        <taxon>Laurasiatheria</taxon>
        <taxon>Artiodactyla</taxon>
        <taxon>Tylopoda</taxon>
        <taxon>Camelidae</taxon>
        <taxon>Vicugna</taxon>
    </lineage>
</organism>
<keyword evidence="2" id="KW-1185">Reference proteome</keyword>
<sequence length="262" mass="28561">MAVVWRRGRWLGKPGWSWWEKSSPGHHGVLEEEETPARHPPQAPTGNQDHTYLVTELCSLAWALPWSTGSLLGSCPQPCHLVERSSGSLLSAQPPVELDQALPPSTSPPPSPGEERPHSAHIMNTNQVELHGDRDLIYSLPSDSGTESDAQKLCVGCMSLSLDYGSVPAVLSRLPYEIHTDEMPSPTSSFGFFEAEVLKRTKQGPTSVPSRSTVLRTGLSILPDPSDQHVPRLGFRNTASPKQSLLLPSPLIYPWDPGSLSL</sequence>
<reference evidence="3" key="1">
    <citation type="submission" date="2025-08" db="UniProtKB">
        <authorList>
            <consortium name="RefSeq"/>
        </authorList>
    </citation>
    <scope>IDENTIFICATION</scope>
</reference>
<evidence type="ECO:0000313" key="3">
    <source>
        <dbReference type="RefSeq" id="XP_072795199.1"/>
    </source>
</evidence>
<evidence type="ECO:0000256" key="1">
    <source>
        <dbReference type="SAM" id="MobiDB-lite"/>
    </source>
</evidence>
<dbReference type="Proteomes" id="UP001652581">
    <property type="component" value="Chromosome 16"/>
</dbReference>
<proteinExistence type="predicted"/>